<evidence type="ECO:0000313" key="10">
    <source>
        <dbReference type="Proteomes" id="UP001172673"/>
    </source>
</evidence>
<organism evidence="9 10">
    <name type="scientific">Cladophialophora chaetospira</name>
    <dbReference type="NCBI Taxonomy" id="386627"/>
    <lineage>
        <taxon>Eukaryota</taxon>
        <taxon>Fungi</taxon>
        <taxon>Dikarya</taxon>
        <taxon>Ascomycota</taxon>
        <taxon>Pezizomycotina</taxon>
        <taxon>Eurotiomycetes</taxon>
        <taxon>Chaetothyriomycetidae</taxon>
        <taxon>Chaetothyriales</taxon>
        <taxon>Herpotrichiellaceae</taxon>
        <taxon>Cladophialophora</taxon>
    </lineage>
</organism>
<protein>
    <recommendedName>
        <fullName evidence="2">Multiprotein-bridging factor 1</fullName>
    </recommendedName>
</protein>
<evidence type="ECO:0000313" key="9">
    <source>
        <dbReference type="EMBL" id="KAJ9603516.1"/>
    </source>
</evidence>
<keyword evidence="10" id="KW-1185">Reference proteome</keyword>
<dbReference type="CDD" id="cd00093">
    <property type="entry name" value="HTH_XRE"/>
    <property type="match status" value="1"/>
</dbReference>
<dbReference type="Pfam" id="PF01381">
    <property type="entry name" value="HTH_3"/>
    <property type="match status" value="1"/>
</dbReference>
<feature type="region of interest" description="Disordered" evidence="7">
    <location>
        <begin position="1"/>
        <end position="28"/>
    </location>
</feature>
<dbReference type="PANTHER" id="PTHR10245:SF15">
    <property type="entry name" value="ENDOTHELIAL DIFFERENTIATION-RELATED FACTOR 1"/>
    <property type="match status" value="1"/>
</dbReference>
<evidence type="ECO:0000256" key="1">
    <source>
        <dbReference type="ARBA" id="ARBA00009802"/>
    </source>
</evidence>
<comment type="caution">
    <text evidence="9">The sequence shown here is derived from an EMBL/GenBank/DDBJ whole genome shotgun (WGS) entry which is preliminary data.</text>
</comment>
<keyword evidence="4" id="KW-0238">DNA-binding</keyword>
<dbReference type="InterPro" id="IPR013729">
    <property type="entry name" value="MBF1_N"/>
</dbReference>
<name>A0AA39CCT0_9EURO</name>
<dbReference type="GO" id="GO:0003677">
    <property type="term" value="F:DNA binding"/>
    <property type="evidence" value="ECO:0007669"/>
    <property type="project" value="UniProtKB-KW"/>
</dbReference>
<dbReference type="AlphaFoldDB" id="A0AA39CCT0"/>
<evidence type="ECO:0000256" key="5">
    <source>
        <dbReference type="ARBA" id="ARBA00023163"/>
    </source>
</evidence>
<sequence>MADQDWDSVTRVGSKVRGPGSGGVDRERVVKGKSAINAAQRSGAIVGTEKKFTGANTKSGTDGQLLAKVDRTDDVVAPKTVGKVVGQAISKRRNEIVPKMTQKDLAQKVNSQATIIQSYENGSAVRDTALLTKIERVLKVKLTGKESEVGTPLVFQPKKKA</sequence>
<proteinExistence type="inferred from homology"/>
<evidence type="ECO:0000256" key="2">
    <source>
        <dbReference type="ARBA" id="ARBA00014317"/>
    </source>
</evidence>
<evidence type="ECO:0000256" key="7">
    <source>
        <dbReference type="SAM" id="MobiDB-lite"/>
    </source>
</evidence>
<dbReference type="Gene3D" id="1.10.260.40">
    <property type="entry name" value="lambda repressor-like DNA-binding domains"/>
    <property type="match status" value="1"/>
</dbReference>
<dbReference type="GO" id="GO:0005634">
    <property type="term" value="C:nucleus"/>
    <property type="evidence" value="ECO:0007669"/>
    <property type="project" value="TreeGrafter"/>
</dbReference>
<gene>
    <name evidence="9" type="primary">MBF1</name>
    <name evidence="9" type="ORF">H2200_011702</name>
</gene>
<dbReference type="PANTHER" id="PTHR10245">
    <property type="entry name" value="ENDOTHELIAL DIFFERENTIATION-RELATED FACTOR 1 MULTIPROTEIN BRIDGING FACTOR 1"/>
    <property type="match status" value="1"/>
</dbReference>
<dbReference type="SUPFAM" id="SSF47413">
    <property type="entry name" value="lambda repressor-like DNA-binding domains"/>
    <property type="match status" value="1"/>
</dbReference>
<keyword evidence="5" id="KW-0804">Transcription</keyword>
<dbReference type="PROSITE" id="PS50943">
    <property type="entry name" value="HTH_CROC1"/>
    <property type="match status" value="1"/>
</dbReference>
<comment type="function">
    <text evidence="6">Transcriptional coactivator that stimulates GCN4-dependent transcriptional activity by bridging the DNA-binding region of GCN4 and TBP (SPT15), thereby recruiting TBP to GCN4-bound promoters. Involved in induction of the ribosome quality control (RQC) pathway; a pathway that degrades nascent peptide chains during problematic translation. Required to prevent stalled ribosomes from frameshifting.</text>
</comment>
<evidence type="ECO:0000259" key="8">
    <source>
        <dbReference type="PROSITE" id="PS50943"/>
    </source>
</evidence>
<dbReference type="InterPro" id="IPR001387">
    <property type="entry name" value="Cro/C1-type_HTH"/>
</dbReference>
<reference evidence="9" key="1">
    <citation type="submission" date="2022-10" db="EMBL/GenBank/DDBJ databases">
        <title>Culturing micro-colonial fungi from biological soil crusts in the Mojave desert and describing Neophaeococcomyces mojavensis, and introducing the new genera and species Taxawa tesnikishii.</title>
        <authorList>
            <person name="Kurbessoian T."/>
            <person name="Stajich J.E."/>
        </authorList>
    </citation>
    <scope>NUCLEOTIDE SEQUENCE</scope>
    <source>
        <strain evidence="9">TK_41</strain>
    </source>
</reference>
<evidence type="ECO:0000256" key="3">
    <source>
        <dbReference type="ARBA" id="ARBA00023015"/>
    </source>
</evidence>
<dbReference type="InterPro" id="IPR010982">
    <property type="entry name" value="Lambda_DNA-bd_dom_sf"/>
</dbReference>
<dbReference type="Proteomes" id="UP001172673">
    <property type="component" value="Unassembled WGS sequence"/>
</dbReference>
<comment type="similarity">
    <text evidence="1">Belongs to the MBF1 family.</text>
</comment>
<feature type="domain" description="HTH cro/C1-type" evidence="8">
    <location>
        <begin position="99"/>
        <end position="145"/>
    </location>
</feature>
<evidence type="ECO:0000256" key="4">
    <source>
        <dbReference type="ARBA" id="ARBA00023125"/>
    </source>
</evidence>
<accession>A0AA39CCT0</accession>
<dbReference type="EMBL" id="JAPDRK010000021">
    <property type="protein sequence ID" value="KAJ9603516.1"/>
    <property type="molecule type" value="Genomic_DNA"/>
</dbReference>
<evidence type="ECO:0000256" key="6">
    <source>
        <dbReference type="ARBA" id="ARBA00035107"/>
    </source>
</evidence>
<dbReference type="Pfam" id="PF08523">
    <property type="entry name" value="MBF1"/>
    <property type="match status" value="1"/>
</dbReference>
<keyword evidence="3" id="KW-0805">Transcription regulation</keyword>